<gene>
    <name evidence="2" type="ordered locus">MLP_30520</name>
</gene>
<dbReference type="GO" id="GO:0003677">
    <property type="term" value="F:DNA binding"/>
    <property type="evidence" value="ECO:0007669"/>
    <property type="project" value="InterPro"/>
</dbReference>
<dbReference type="EMBL" id="AP012204">
    <property type="protein sequence ID" value="BAK36066.1"/>
    <property type="molecule type" value="Genomic_DNA"/>
</dbReference>
<dbReference type="RefSeq" id="WP_013863931.1">
    <property type="nucleotide sequence ID" value="NC_015635.1"/>
</dbReference>
<dbReference type="STRING" id="1032480.MLP_30520"/>
<protein>
    <submittedName>
        <fullName evidence="2">Putative phage excisionase</fullName>
    </submittedName>
</protein>
<reference evidence="2 3" key="1">
    <citation type="submission" date="2011-05" db="EMBL/GenBank/DDBJ databases">
        <title>Whole genome sequence of Microlunatus phosphovorus NM-1.</title>
        <authorList>
            <person name="Hosoyama A."/>
            <person name="Sasaki K."/>
            <person name="Harada T."/>
            <person name="Igarashi R."/>
            <person name="Kawakoshi A."/>
            <person name="Sasagawa M."/>
            <person name="Fukada J."/>
            <person name="Nakamura S."/>
            <person name="Katano Y."/>
            <person name="Hanada S."/>
            <person name="Kamagata Y."/>
            <person name="Nakamura N."/>
            <person name="Yamazaki S."/>
            <person name="Fujita N."/>
        </authorList>
    </citation>
    <scope>NUCLEOTIDE SEQUENCE [LARGE SCALE GENOMIC DNA]</scope>
    <source>
        <strain evidence="3">ATCC 700054 / DSM 10555 / JCM 9379 / NBRC 101784 / NCIMB 13414 / VKM Ac-1990 / NM-1</strain>
    </source>
</reference>
<dbReference type="HOGENOM" id="CLU_191453_0_0_11"/>
<dbReference type="InterPro" id="IPR041657">
    <property type="entry name" value="HTH_17"/>
</dbReference>
<evidence type="ECO:0000313" key="2">
    <source>
        <dbReference type="EMBL" id="BAK36066.1"/>
    </source>
</evidence>
<dbReference type="InterPro" id="IPR009061">
    <property type="entry name" value="DNA-bd_dom_put_sf"/>
</dbReference>
<dbReference type="eggNOG" id="ENOG5033DV1">
    <property type="taxonomic scope" value="Bacteria"/>
</dbReference>
<keyword evidence="3" id="KW-1185">Reference proteome</keyword>
<evidence type="ECO:0000259" key="1">
    <source>
        <dbReference type="Pfam" id="PF12728"/>
    </source>
</evidence>
<dbReference type="OrthoDB" id="4870800at2"/>
<dbReference type="Pfam" id="PF12728">
    <property type="entry name" value="HTH_17"/>
    <property type="match status" value="1"/>
</dbReference>
<name>F5XKJ4_MICPN</name>
<dbReference type="AlphaFoldDB" id="F5XKJ4"/>
<dbReference type="SUPFAM" id="SSF46955">
    <property type="entry name" value="Putative DNA-binding domain"/>
    <property type="match status" value="1"/>
</dbReference>
<dbReference type="Proteomes" id="UP000007947">
    <property type="component" value="Chromosome"/>
</dbReference>
<accession>F5XKJ4</accession>
<evidence type="ECO:0000313" key="3">
    <source>
        <dbReference type="Proteomes" id="UP000007947"/>
    </source>
</evidence>
<organism evidence="2 3">
    <name type="scientific">Microlunatus phosphovorus (strain ATCC 700054 / DSM 10555 / JCM 9379 / NBRC 101784 / NCIMB 13414 / VKM Ac-1990 / NM-1)</name>
    <dbReference type="NCBI Taxonomy" id="1032480"/>
    <lineage>
        <taxon>Bacteria</taxon>
        <taxon>Bacillati</taxon>
        <taxon>Actinomycetota</taxon>
        <taxon>Actinomycetes</taxon>
        <taxon>Propionibacteriales</taxon>
        <taxon>Propionibacteriaceae</taxon>
        <taxon>Microlunatus</taxon>
    </lineage>
</organism>
<dbReference type="InterPro" id="IPR010093">
    <property type="entry name" value="SinI_DNA-bd"/>
</dbReference>
<feature type="domain" description="Helix-turn-helix" evidence="1">
    <location>
        <begin position="11"/>
        <end position="56"/>
    </location>
</feature>
<dbReference type="KEGG" id="mph:MLP_30520"/>
<dbReference type="NCBIfam" id="TIGR01764">
    <property type="entry name" value="excise"/>
    <property type="match status" value="1"/>
</dbReference>
<sequence>MPRSLTRRLASIAEAADYVPCSPKTIRRRIATGALPAYRSGRLIRVDLNDVDAMLKPIPNGSAA</sequence>
<proteinExistence type="predicted"/>